<dbReference type="AlphaFoldDB" id="A0A9W4U5S4"/>
<evidence type="ECO:0000313" key="2">
    <source>
        <dbReference type="EMBL" id="CAI6257318.1"/>
    </source>
</evidence>
<feature type="region of interest" description="Disordered" evidence="1">
    <location>
        <begin position="1"/>
        <end position="26"/>
    </location>
</feature>
<evidence type="ECO:0000313" key="3">
    <source>
        <dbReference type="Proteomes" id="UP001152607"/>
    </source>
</evidence>
<comment type="caution">
    <text evidence="2">The sequence shown here is derived from an EMBL/GenBank/DDBJ whole genome shotgun (WGS) entry which is preliminary data.</text>
</comment>
<keyword evidence="3" id="KW-1185">Reference proteome</keyword>
<evidence type="ECO:0000256" key="1">
    <source>
        <dbReference type="SAM" id="MobiDB-lite"/>
    </source>
</evidence>
<dbReference type="EMBL" id="CAOQHR010000001">
    <property type="protein sequence ID" value="CAI6257318.1"/>
    <property type="molecule type" value="Genomic_DNA"/>
</dbReference>
<protein>
    <submittedName>
        <fullName evidence="2">Uncharacterized protein</fullName>
    </submittedName>
</protein>
<organism evidence="2 3">
    <name type="scientific">Periconia digitata</name>
    <dbReference type="NCBI Taxonomy" id="1303443"/>
    <lineage>
        <taxon>Eukaryota</taxon>
        <taxon>Fungi</taxon>
        <taxon>Dikarya</taxon>
        <taxon>Ascomycota</taxon>
        <taxon>Pezizomycotina</taxon>
        <taxon>Dothideomycetes</taxon>
        <taxon>Pleosporomycetidae</taxon>
        <taxon>Pleosporales</taxon>
        <taxon>Massarineae</taxon>
        <taxon>Periconiaceae</taxon>
        <taxon>Periconia</taxon>
    </lineage>
</organism>
<accession>A0A9W4U5S4</accession>
<sequence>MLFLQPKRAASPSPWSGQMAPFRPTGARAQSPSWCLPSHHHLVSHHPHLHGHASVAHDDISGCSNRNAGTPLRLLGRFLPNLAAHGLQTGTGAHYAHISPLYAQRLHVSSTHTHSQTHTGPVNVRAWGGPLESRTCLASGPPSP</sequence>
<dbReference type="Proteomes" id="UP001152607">
    <property type="component" value="Unassembled WGS sequence"/>
</dbReference>
<gene>
    <name evidence="2" type="ORF">PDIGIT_LOCUS1207</name>
</gene>
<reference evidence="2" key="1">
    <citation type="submission" date="2023-01" db="EMBL/GenBank/DDBJ databases">
        <authorList>
            <person name="Van Ghelder C."/>
            <person name="Rancurel C."/>
        </authorList>
    </citation>
    <scope>NUCLEOTIDE SEQUENCE</scope>
    <source>
        <strain evidence="2">CNCM I-4278</strain>
    </source>
</reference>
<name>A0A9W4U5S4_9PLEO</name>
<proteinExistence type="predicted"/>